<comment type="similarity">
    <text evidence="1 4">Belongs to the aldehyde dehydrogenase family.</text>
</comment>
<dbReference type="SUPFAM" id="SSF53720">
    <property type="entry name" value="ALDH-like"/>
    <property type="match status" value="1"/>
</dbReference>
<dbReference type="Pfam" id="PF00171">
    <property type="entry name" value="Aldedh"/>
    <property type="match status" value="1"/>
</dbReference>
<dbReference type="RefSeq" id="WP_163383258.1">
    <property type="nucleotide sequence ID" value="NZ_JAUFQS010000047.1"/>
</dbReference>
<keyword evidence="2 4" id="KW-0560">Oxidoreductase</keyword>
<evidence type="ECO:0000259" key="5">
    <source>
        <dbReference type="Pfam" id="PF00171"/>
    </source>
</evidence>
<evidence type="ECO:0000256" key="3">
    <source>
        <dbReference type="ARBA" id="ARBA00023027"/>
    </source>
</evidence>
<evidence type="ECO:0000313" key="6">
    <source>
        <dbReference type="EMBL" id="MDN3690238.1"/>
    </source>
</evidence>
<feature type="domain" description="Aldehyde dehydrogenase" evidence="5">
    <location>
        <begin position="5"/>
        <end position="441"/>
    </location>
</feature>
<evidence type="ECO:0000256" key="2">
    <source>
        <dbReference type="ARBA" id="ARBA00023002"/>
    </source>
</evidence>
<evidence type="ECO:0000256" key="1">
    <source>
        <dbReference type="ARBA" id="ARBA00009986"/>
    </source>
</evidence>
<comment type="caution">
    <text evidence="6">The sequence shown here is derived from an EMBL/GenBank/DDBJ whole genome shotgun (WGS) entry which is preliminary data.</text>
</comment>
<name>A0ABT8CF80_9BACT</name>
<dbReference type="InterPro" id="IPR016163">
    <property type="entry name" value="Ald_DH_C"/>
</dbReference>
<keyword evidence="3" id="KW-0520">NAD</keyword>
<dbReference type="PIRSF" id="PIRSF036492">
    <property type="entry name" value="ALDH"/>
    <property type="match status" value="1"/>
</dbReference>
<dbReference type="InterPro" id="IPR016161">
    <property type="entry name" value="Ald_DH/histidinol_DH"/>
</dbReference>
<dbReference type="InterPro" id="IPR012394">
    <property type="entry name" value="Aldehyde_DH_NAD(P)"/>
</dbReference>
<dbReference type="Gene3D" id="3.40.605.10">
    <property type="entry name" value="Aldehyde Dehydrogenase, Chain A, domain 1"/>
    <property type="match status" value="1"/>
</dbReference>
<reference evidence="7" key="1">
    <citation type="journal article" date="2019" name="Int. J. Syst. Evol. Microbiol.">
        <title>The Global Catalogue of Microorganisms (GCM) 10K type strain sequencing project: providing services to taxonomists for standard genome sequencing and annotation.</title>
        <authorList>
            <consortium name="The Broad Institute Genomics Platform"/>
            <consortium name="The Broad Institute Genome Sequencing Center for Infectious Disease"/>
            <person name="Wu L."/>
            <person name="Ma J."/>
        </authorList>
    </citation>
    <scope>NUCLEOTIDE SEQUENCE [LARGE SCALE GENOMIC DNA]</scope>
    <source>
        <strain evidence="7">CECT 7706</strain>
    </source>
</reference>
<keyword evidence="7" id="KW-1185">Reference proteome</keyword>
<organism evidence="6 7">
    <name type="scientific">Cyclobacterium jeungdonense</name>
    <dbReference type="NCBI Taxonomy" id="708087"/>
    <lineage>
        <taxon>Bacteria</taxon>
        <taxon>Pseudomonadati</taxon>
        <taxon>Bacteroidota</taxon>
        <taxon>Cytophagia</taxon>
        <taxon>Cytophagales</taxon>
        <taxon>Cyclobacteriaceae</taxon>
        <taxon>Cyclobacterium</taxon>
    </lineage>
</organism>
<dbReference type="PANTHER" id="PTHR43570:SF20">
    <property type="entry name" value="ALDEHYDE DEHYDROGENASE ALDX-RELATED"/>
    <property type="match status" value="1"/>
</dbReference>
<dbReference type="PANTHER" id="PTHR43570">
    <property type="entry name" value="ALDEHYDE DEHYDROGENASE"/>
    <property type="match status" value="1"/>
</dbReference>
<dbReference type="EMBL" id="JAUFQS010000047">
    <property type="protein sequence ID" value="MDN3690238.1"/>
    <property type="molecule type" value="Genomic_DNA"/>
</dbReference>
<protein>
    <recommendedName>
        <fullName evidence="4">Aldehyde dehydrogenase</fullName>
    </recommendedName>
</protein>
<evidence type="ECO:0000256" key="4">
    <source>
        <dbReference type="PIRNR" id="PIRNR036492"/>
    </source>
</evidence>
<gene>
    <name evidence="6" type="ORF">QWZ15_20620</name>
</gene>
<accession>A0ABT8CF80</accession>
<dbReference type="InterPro" id="IPR015590">
    <property type="entry name" value="Aldehyde_DH_dom"/>
</dbReference>
<proteinExistence type="inferred from homology"/>
<dbReference type="InterPro" id="IPR016162">
    <property type="entry name" value="Ald_DH_N"/>
</dbReference>
<sequence>MMETQTLSKVDLADVFQRQQRKALQLKKSTAQERIARLLKFKEAVIANIDNVYEALYKDYKKPKEEAFETDSVIVEIDFVTDHLEKWMNPQAVPTPEDLGGEASVSKIILEPKGVCLFLTPWNYPVLLTLRPLVSCLAAGNTVIIKPSELTPHSSKLIKEIIESVFPKDEVFVMEGGADVASELLDLPFNHIFYTGGTRVGKIVMKAAANHMASVTMELGGKCPSIIDDSADFADAAGKIVWTKFFNCGQTCITTDYILVSENRKDEFIAHLKGTIEHMYGVDGPGIESSKYARLVNNNHYQRVKRLLDDALENGATLVTGGKTNDEENYISPTLLDNVDPDLAIMKEEIFGPLLPVLTYKTLDDAIDFVNQRERPLGLYVYSKDKVAADKVISSTTAGGSVINHTFMHYMSPYLPFGGVGNSGIGRGNGYFGFMDFSNQRPVLEMP</sequence>
<evidence type="ECO:0000313" key="7">
    <source>
        <dbReference type="Proteomes" id="UP001236663"/>
    </source>
</evidence>
<dbReference type="Gene3D" id="3.40.309.10">
    <property type="entry name" value="Aldehyde Dehydrogenase, Chain A, domain 2"/>
    <property type="match status" value="1"/>
</dbReference>
<dbReference type="Proteomes" id="UP001236663">
    <property type="component" value="Unassembled WGS sequence"/>
</dbReference>